<proteinExistence type="inferred from homology"/>
<dbReference type="InterPro" id="IPR023346">
    <property type="entry name" value="Lysozyme-like_dom_sf"/>
</dbReference>
<keyword evidence="4" id="KW-0788">Thiol protease</keyword>
<dbReference type="InterPro" id="IPR038765">
    <property type="entry name" value="Papain-like_cys_pep_sf"/>
</dbReference>
<sequence>MKAATTGCLLAVLAVPVAALIVVAGLLTAAGAVPGHGEAGMKGVPPEFEPWIRRAVAECEHPELTPALMAAQLYHESGFSTSRSTVSWADAKGPAQFIHGTWLTWGRDEDGKNGADPFDVADAVTAQGRYMCSLLGDAKNSGYRDDVRRLALAGYNAGWGAVQRYRGVPPKEFARGETYRYVRTIMALIKDFQGTASLSVHGSGAGANALRRAAARLGTPYAYGGGGPGGPSKGFCDEHNGFLRGRCLASSTTGFDCSSLVQYAYWPHTQLPRTAAAQYAATSHRPIARGELRPGDLLFWSHRGGGIYHVGLYAGDGQVLHAPRTGRQVEVVALDKAMPAGDYHGATRA</sequence>
<evidence type="ECO:0000256" key="3">
    <source>
        <dbReference type="ARBA" id="ARBA00022801"/>
    </source>
</evidence>
<gene>
    <name evidence="6" type="primary">tgdA_2</name>
    <name evidence="6" type="ORF">GCM10020367_69100</name>
</gene>
<dbReference type="EMBL" id="BAAAYL010000002">
    <property type="protein sequence ID" value="GAA3380714.1"/>
    <property type="molecule type" value="Genomic_DNA"/>
</dbReference>
<keyword evidence="3" id="KW-0378">Hydrolase</keyword>
<evidence type="ECO:0000259" key="5">
    <source>
        <dbReference type="PROSITE" id="PS51935"/>
    </source>
</evidence>
<dbReference type="PANTHER" id="PTHR47359:SF3">
    <property type="entry name" value="NLP_P60 DOMAIN-CONTAINING PROTEIN-RELATED"/>
    <property type="match status" value="1"/>
</dbReference>
<dbReference type="PANTHER" id="PTHR47359">
    <property type="entry name" value="PEPTIDOGLYCAN DL-ENDOPEPTIDASE CWLO"/>
    <property type="match status" value="1"/>
</dbReference>
<dbReference type="InterPro" id="IPR051794">
    <property type="entry name" value="PG_Endopeptidase_C40"/>
</dbReference>
<keyword evidence="2" id="KW-0645">Protease</keyword>
<dbReference type="RefSeq" id="WP_345045285.1">
    <property type="nucleotide sequence ID" value="NZ_BAAAYL010000002.1"/>
</dbReference>
<reference evidence="7" key="1">
    <citation type="journal article" date="2019" name="Int. J. Syst. Evol. Microbiol.">
        <title>The Global Catalogue of Microorganisms (GCM) 10K type strain sequencing project: providing services to taxonomists for standard genome sequencing and annotation.</title>
        <authorList>
            <consortium name="The Broad Institute Genomics Platform"/>
            <consortium name="The Broad Institute Genome Sequencing Center for Infectious Disease"/>
            <person name="Wu L."/>
            <person name="Ma J."/>
        </authorList>
    </citation>
    <scope>NUCLEOTIDE SEQUENCE [LARGE SCALE GENOMIC DNA]</scope>
    <source>
        <strain evidence="7">JCM 9651</strain>
    </source>
</reference>
<dbReference type="Gene3D" id="3.90.1720.10">
    <property type="entry name" value="endopeptidase domain like (from Nostoc punctiforme)"/>
    <property type="match status" value="1"/>
</dbReference>
<evidence type="ECO:0000313" key="6">
    <source>
        <dbReference type="EMBL" id="GAA3380714.1"/>
    </source>
</evidence>
<dbReference type="Proteomes" id="UP001499990">
    <property type="component" value="Unassembled WGS sequence"/>
</dbReference>
<protein>
    <submittedName>
        <fullName evidence="6">Transglycosylase TgdA</fullName>
    </submittedName>
</protein>
<accession>A0ABP6SNC2</accession>
<name>A0ABP6SNC2_9ACTN</name>
<dbReference type="SUPFAM" id="SSF53955">
    <property type="entry name" value="Lysozyme-like"/>
    <property type="match status" value="1"/>
</dbReference>
<evidence type="ECO:0000256" key="2">
    <source>
        <dbReference type="ARBA" id="ARBA00022670"/>
    </source>
</evidence>
<evidence type="ECO:0000256" key="4">
    <source>
        <dbReference type="ARBA" id="ARBA00022807"/>
    </source>
</evidence>
<keyword evidence="7" id="KW-1185">Reference proteome</keyword>
<dbReference type="Pfam" id="PF00877">
    <property type="entry name" value="NLPC_P60"/>
    <property type="match status" value="1"/>
</dbReference>
<dbReference type="InterPro" id="IPR000064">
    <property type="entry name" value="NLP_P60_dom"/>
</dbReference>
<evidence type="ECO:0000256" key="1">
    <source>
        <dbReference type="ARBA" id="ARBA00007074"/>
    </source>
</evidence>
<dbReference type="PROSITE" id="PS51935">
    <property type="entry name" value="NLPC_P60"/>
    <property type="match status" value="1"/>
</dbReference>
<dbReference type="SUPFAM" id="SSF54001">
    <property type="entry name" value="Cysteine proteinases"/>
    <property type="match status" value="1"/>
</dbReference>
<feature type="domain" description="NlpC/P60" evidence="5">
    <location>
        <begin position="203"/>
        <end position="349"/>
    </location>
</feature>
<dbReference type="InterPro" id="IPR008258">
    <property type="entry name" value="Transglycosylase_SLT_dom_1"/>
</dbReference>
<organism evidence="6 7">
    <name type="scientific">Streptomyces sannanensis</name>
    <dbReference type="NCBI Taxonomy" id="285536"/>
    <lineage>
        <taxon>Bacteria</taxon>
        <taxon>Bacillati</taxon>
        <taxon>Actinomycetota</taxon>
        <taxon>Actinomycetes</taxon>
        <taxon>Kitasatosporales</taxon>
        <taxon>Streptomycetaceae</taxon>
        <taxon>Streptomyces</taxon>
    </lineage>
</organism>
<dbReference type="Pfam" id="PF01464">
    <property type="entry name" value="SLT"/>
    <property type="match status" value="1"/>
</dbReference>
<evidence type="ECO:0000313" key="7">
    <source>
        <dbReference type="Proteomes" id="UP001499990"/>
    </source>
</evidence>
<dbReference type="CDD" id="cd13399">
    <property type="entry name" value="Slt35-like"/>
    <property type="match status" value="1"/>
</dbReference>
<comment type="caution">
    <text evidence="6">The sequence shown here is derived from an EMBL/GenBank/DDBJ whole genome shotgun (WGS) entry which is preliminary data.</text>
</comment>
<dbReference type="Gene3D" id="1.10.530.10">
    <property type="match status" value="1"/>
</dbReference>
<comment type="similarity">
    <text evidence="1">Belongs to the peptidase C40 family.</text>
</comment>